<reference evidence="6 7" key="1">
    <citation type="submission" date="2019-12" db="EMBL/GenBank/DDBJ databases">
        <authorList>
            <person name="Li M."/>
        </authorList>
    </citation>
    <scope>NUCLEOTIDE SEQUENCE [LARGE SCALE GENOMIC DNA]</scope>
    <source>
        <strain evidence="6 7">GBMRC 2024</strain>
    </source>
</reference>
<feature type="transmembrane region" description="Helical" evidence="5">
    <location>
        <begin position="21"/>
        <end position="42"/>
    </location>
</feature>
<feature type="transmembrane region" description="Helical" evidence="5">
    <location>
        <begin position="126"/>
        <end position="146"/>
    </location>
</feature>
<keyword evidence="7" id="KW-1185">Reference proteome</keyword>
<accession>A0A6L7GAN3</accession>
<protein>
    <recommendedName>
        <fullName evidence="8">Sulfate transporter family protein</fullName>
    </recommendedName>
</protein>
<comment type="subcellular location">
    <subcellularLocation>
        <location evidence="1">Membrane</location>
        <topology evidence="1">Multi-pass membrane protein</topology>
    </subcellularLocation>
</comment>
<feature type="transmembrane region" description="Helical" evidence="5">
    <location>
        <begin position="62"/>
        <end position="84"/>
    </location>
</feature>
<gene>
    <name evidence="6" type="ORF">GR170_25135</name>
</gene>
<name>A0A6L7GAN3_9RHOB</name>
<evidence type="ECO:0000313" key="6">
    <source>
        <dbReference type="EMBL" id="MXN21115.1"/>
    </source>
</evidence>
<feature type="transmembrane region" description="Helical" evidence="5">
    <location>
        <begin position="152"/>
        <end position="170"/>
    </location>
</feature>
<evidence type="ECO:0000256" key="5">
    <source>
        <dbReference type="SAM" id="Phobius"/>
    </source>
</evidence>
<keyword evidence="4 5" id="KW-0472">Membrane</keyword>
<evidence type="ECO:0008006" key="8">
    <source>
        <dbReference type="Google" id="ProtNLM"/>
    </source>
</evidence>
<keyword evidence="2 5" id="KW-0812">Transmembrane</keyword>
<keyword evidence="3 5" id="KW-1133">Transmembrane helix</keyword>
<comment type="caution">
    <text evidence="6">The sequence shown here is derived from an EMBL/GenBank/DDBJ whole genome shotgun (WGS) entry which is preliminary data.</text>
</comment>
<evidence type="ECO:0000256" key="2">
    <source>
        <dbReference type="ARBA" id="ARBA00022692"/>
    </source>
</evidence>
<organism evidence="6 7">
    <name type="scientific">Pseudooceanicola albus</name>
    <dbReference type="NCBI Taxonomy" id="2692189"/>
    <lineage>
        <taxon>Bacteria</taxon>
        <taxon>Pseudomonadati</taxon>
        <taxon>Pseudomonadota</taxon>
        <taxon>Alphaproteobacteria</taxon>
        <taxon>Rhodobacterales</taxon>
        <taxon>Paracoccaceae</taxon>
        <taxon>Pseudooceanicola</taxon>
    </lineage>
</organism>
<sequence>MILKAFARALSQIGDPRFRKVLFLGLGLTLGLLIAACVVVWYGLEWLTGPDVTLPWIGTVHWLDTLAAASGVLVMMGLSVFLMIPVASAFTSLFLDDVAEAVEHRHYPQLPDVPGQSIPDAIRDTFSFLGVMIVANILAFVLYLIFPPFAPLIFWGLNGFLLGREYYTLAAVRRLPADQVKDQRRRNTPTIWAAGILMAIPLSIPLLNLVIPIIGAATFTHIFHGTQKARRVA</sequence>
<evidence type="ECO:0000256" key="1">
    <source>
        <dbReference type="ARBA" id="ARBA00004141"/>
    </source>
</evidence>
<evidence type="ECO:0000313" key="7">
    <source>
        <dbReference type="Proteomes" id="UP000477911"/>
    </source>
</evidence>
<proteinExistence type="predicted"/>
<dbReference type="Proteomes" id="UP000477911">
    <property type="component" value="Unassembled WGS sequence"/>
</dbReference>
<evidence type="ECO:0000256" key="3">
    <source>
        <dbReference type="ARBA" id="ARBA00022989"/>
    </source>
</evidence>
<dbReference type="EMBL" id="WUMU01000046">
    <property type="protein sequence ID" value="MXN21115.1"/>
    <property type="molecule type" value="Genomic_DNA"/>
</dbReference>
<dbReference type="InterPro" id="IPR059112">
    <property type="entry name" value="CysZ/EI24"/>
</dbReference>
<dbReference type="Pfam" id="PF07264">
    <property type="entry name" value="EI24"/>
    <property type="match status" value="1"/>
</dbReference>
<feature type="transmembrane region" description="Helical" evidence="5">
    <location>
        <begin position="191"/>
        <end position="214"/>
    </location>
</feature>
<evidence type="ECO:0000256" key="4">
    <source>
        <dbReference type="ARBA" id="ARBA00023136"/>
    </source>
</evidence>
<dbReference type="AlphaFoldDB" id="A0A6L7GAN3"/>